<name>A0AB35HVB3_MICTH</name>
<protein>
    <submittedName>
        <fullName evidence="1">Uncharacterized protein</fullName>
    </submittedName>
</protein>
<sequence>MISCEELPVLECDVPKEGLKLDLVLQPREPVDGKPLYWPLYNADNPDEHFGNMQFNFKGKGVLTLKITLDQTEVPGRDLEFARFRRRKLDGIIALSPDFRHQFRSRARSVDGDYTKLVIKIRDKAHIPDNFSFLWICEDVETGMHFVSGDPKVAVRTED</sequence>
<dbReference type="AlphaFoldDB" id="A0AB35HVB3"/>
<evidence type="ECO:0000313" key="1">
    <source>
        <dbReference type="EMBL" id="MCX2801023.1"/>
    </source>
</evidence>
<dbReference type="RefSeq" id="WP_139223215.1">
    <property type="nucleotide sequence ID" value="NZ_CP014864.1"/>
</dbReference>
<evidence type="ECO:0000313" key="2">
    <source>
        <dbReference type="Proteomes" id="UP001209730"/>
    </source>
</evidence>
<accession>A0AB35HVB3</accession>
<gene>
    <name evidence="1" type="ORF">OQJ68_04400</name>
</gene>
<organism evidence="1 2">
    <name type="scientific">Microbulbifer thermotolerans</name>
    <dbReference type="NCBI Taxonomy" id="252514"/>
    <lineage>
        <taxon>Bacteria</taxon>
        <taxon>Pseudomonadati</taxon>
        <taxon>Pseudomonadota</taxon>
        <taxon>Gammaproteobacteria</taxon>
        <taxon>Cellvibrionales</taxon>
        <taxon>Microbulbiferaceae</taxon>
        <taxon>Microbulbifer</taxon>
    </lineage>
</organism>
<comment type="caution">
    <text evidence="1">The sequence shown here is derived from an EMBL/GenBank/DDBJ whole genome shotgun (WGS) entry which is preliminary data.</text>
</comment>
<dbReference type="Proteomes" id="UP001209730">
    <property type="component" value="Unassembled WGS sequence"/>
</dbReference>
<dbReference type="EMBL" id="JAPHQB010000005">
    <property type="protein sequence ID" value="MCX2801023.1"/>
    <property type="molecule type" value="Genomic_DNA"/>
</dbReference>
<reference evidence="1" key="1">
    <citation type="submission" date="2022-11" db="EMBL/GenBank/DDBJ databases">
        <title>Chitin-degrading and fungicidal potential of chitinolytic bacterial strains from marine environment of the Pacific Ocean regions.</title>
        <authorList>
            <person name="Pentekhina I."/>
            <person name="Nedashkovskaya O."/>
            <person name="Seitkalieva A."/>
            <person name="Podvolotskaya A."/>
            <person name="Tekutyeva L."/>
            <person name="Balabanova L."/>
        </authorList>
    </citation>
    <scope>NUCLEOTIDE SEQUENCE</scope>
    <source>
        <strain evidence="1">KMM 6838</strain>
    </source>
</reference>
<proteinExistence type="predicted"/>
<dbReference type="GeneID" id="76608858"/>